<protein>
    <submittedName>
        <fullName evidence="10">Branched-chain amino acid ABC transporter permease</fullName>
    </submittedName>
</protein>
<evidence type="ECO:0000256" key="4">
    <source>
        <dbReference type="ARBA" id="ARBA00022692"/>
    </source>
</evidence>
<keyword evidence="6 9" id="KW-1133">Transmembrane helix</keyword>
<evidence type="ECO:0000256" key="8">
    <source>
        <dbReference type="ARBA" id="ARBA00037998"/>
    </source>
</evidence>
<keyword evidence="2" id="KW-0813">Transport</keyword>
<dbReference type="CDD" id="cd06582">
    <property type="entry name" value="TM_PBP1_LivH_like"/>
    <property type="match status" value="1"/>
</dbReference>
<keyword evidence="5" id="KW-0029">Amino-acid transport</keyword>
<accession>A0A520KP59</accession>
<evidence type="ECO:0000313" key="11">
    <source>
        <dbReference type="Proteomes" id="UP000316217"/>
    </source>
</evidence>
<feature type="transmembrane region" description="Helical" evidence="9">
    <location>
        <begin position="12"/>
        <end position="29"/>
    </location>
</feature>
<sequence length="309" mass="33448">MIVTLGTIEEALVYSFVLSFLAVGITLLYKTTKVPNFAHASFTTAGAYAVYSISTILNLNPYIGLPAAFLISTLMAVILFFVVLEPLRKRKASIQMLMIATLAYDILMYGVLNVYADTIQTSFKIPSRTVTLMRFDFTIAGFRGVFIVSLILLLSSVIILYFILNRTYIGISLRASMENQALAESIGINTRVTLLISWIIAGGLAGLGGGILAIWTQIDPSTGMSLVASMFCASIVGGLEEIYGAILGGFLLGLVELIGTEVLARTVGSWVTPYRPIIPLLILFITLIFCPTGLVSPARKAIRKLRGRG</sequence>
<comment type="subcellular location">
    <subcellularLocation>
        <location evidence="1">Cell membrane</location>
        <topology evidence="1">Multi-pass membrane protein</topology>
    </subcellularLocation>
</comment>
<feature type="transmembrane region" description="Helical" evidence="9">
    <location>
        <begin position="140"/>
        <end position="164"/>
    </location>
</feature>
<evidence type="ECO:0000256" key="3">
    <source>
        <dbReference type="ARBA" id="ARBA00022475"/>
    </source>
</evidence>
<dbReference type="InterPro" id="IPR001851">
    <property type="entry name" value="ABC_transp_permease"/>
</dbReference>
<dbReference type="PANTHER" id="PTHR11795">
    <property type="entry name" value="BRANCHED-CHAIN AMINO ACID TRANSPORT SYSTEM PERMEASE PROTEIN LIVH"/>
    <property type="match status" value="1"/>
</dbReference>
<dbReference type="AlphaFoldDB" id="A0A520KP59"/>
<organism evidence="10 11">
    <name type="scientific">Candidatus Methanodesulfokora washburnensis</name>
    <dbReference type="NCBI Taxonomy" id="2478471"/>
    <lineage>
        <taxon>Archaea</taxon>
        <taxon>Thermoproteota</taxon>
        <taxon>Candidatus Korarchaeia</taxon>
        <taxon>Candidatus Korarchaeia incertae sedis</taxon>
        <taxon>Candidatus Methanodesulfokora</taxon>
    </lineage>
</organism>
<feature type="transmembrane region" description="Helical" evidence="9">
    <location>
        <begin position="192"/>
        <end position="215"/>
    </location>
</feature>
<evidence type="ECO:0000256" key="7">
    <source>
        <dbReference type="ARBA" id="ARBA00023136"/>
    </source>
</evidence>
<feature type="transmembrane region" description="Helical" evidence="9">
    <location>
        <begin position="36"/>
        <end position="57"/>
    </location>
</feature>
<dbReference type="InterPro" id="IPR052157">
    <property type="entry name" value="BCAA_transport_permease"/>
</dbReference>
<evidence type="ECO:0000256" key="1">
    <source>
        <dbReference type="ARBA" id="ARBA00004651"/>
    </source>
</evidence>
<keyword evidence="3" id="KW-1003">Cell membrane</keyword>
<comment type="caution">
    <text evidence="10">The sequence shown here is derived from an EMBL/GenBank/DDBJ whole genome shotgun (WGS) entry which is preliminary data.</text>
</comment>
<dbReference type="PANTHER" id="PTHR11795:SF449">
    <property type="entry name" value="BRANCHED-CHAIN AMINO ACID TRANSPORT PERMEASE PROTEIN LIVH-RELATED"/>
    <property type="match status" value="1"/>
</dbReference>
<dbReference type="GO" id="GO:0022857">
    <property type="term" value="F:transmembrane transporter activity"/>
    <property type="evidence" value="ECO:0007669"/>
    <property type="project" value="InterPro"/>
</dbReference>
<dbReference type="EMBL" id="RXII01000022">
    <property type="protein sequence ID" value="RZN63155.1"/>
    <property type="molecule type" value="Genomic_DNA"/>
</dbReference>
<gene>
    <name evidence="10" type="ORF">EF810_01305</name>
</gene>
<comment type="similarity">
    <text evidence="8">Belongs to the binding-protein-dependent transport system permease family. LivHM subfamily.</text>
</comment>
<dbReference type="GO" id="GO:0006865">
    <property type="term" value="P:amino acid transport"/>
    <property type="evidence" value="ECO:0007669"/>
    <property type="project" value="UniProtKB-KW"/>
</dbReference>
<dbReference type="Pfam" id="PF02653">
    <property type="entry name" value="BPD_transp_2"/>
    <property type="match status" value="1"/>
</dbReference>
<proteinExistence type="inferred from homology"/>
<dbReference type="GO" id="GO:0005886">
    <property type="term" value="C:plasma membrane"/>
    <property type="evidence" value="ECO:0007669"/>
    <property type="project" value="UniProtKB-SubCell"/>
</dbReference>
<evidence type="ECO:0000256" key="6">
    <source>
        <dbReference type="ARBA" id="ARBA00022989"/>
    </source>
</evidence>
<name>A0A520KP59_9CREN</name>
<evidence type="ECO:0000313" key="10">
    <source>
        <dbReference type="EMBL" id="RZN63155.1"/>
    </source>
</evidence>
<dbReference type="Proteomes" id="UP000316217">
    <property type="component" value="Unassembled WGS sequence"/>
</dbReference>
<feature type="transmembrane region" description="Helical" evidence="9">
    <location>
        <begin position="63"/>
        <end position="84"/>
    </location>
</feature>
<evidence type="ECO:0000256" key="5">
    <source>
        <dbReference type="ARBA" id="ARBA00022970"/>
    </source>
</evidence>
<evidence type="ECO:0000256" key="9">
    <source>
        <dbReference type="SAM" id="Phobius"/>
    </source>
</evidence>
<evidence type="ECO:0000256" key="2">
    <source>
        <dbReference type="ARBA" id="ARBA00022448"/>
    </source>
</evidence>
<keyword evidence="7 9" id="KW-0472">Membrane</keyword>
<keyword evidence="4 9" id="KW-0812">Transmembrane</keyword>
<reference evidence="10 11" key="1">
    <citation type="journal article" date="2019" name="Nat. Microbiol.">
        <title>Wide diversity of methane and short-chain alkane metabolisms in uncultured archaea.</title>
        <authorList>
            <person name="Borrel G."/>
            <person name="Adam P.S."/>
            <person name="McKay L.J."/>
            <person name="Chen L.X."/>
            <person name="Sierra-Garcia I.N."/>
            <person name="Sieber C.M."/>
            <person name="Letourneur Q."/>
            <person name="Ghozlane A."/>
            <person name="Andersen G.L."/>
            <person name="Li W.J."/>
            <person name="Hallam S.J."/>
            <person name="Muyzer G."/>
            <person name="de Oliveira V.M."/>
            <person name="Inskeep W.P."/>
            <person name="Banfield J.F."/>
            <person name="Gribaldo S."/>
        </authorList>
    </citation>
    <scope>NUCLEOTIDE SEQUENCE [LARGE SCALE GENOMIC DNA]</scope>
    <source>
        <strain evidence="10">NM4</strain>
    </source>
</reference>
<feature type="transmembrane region" description="Helical" evidence="9">
    <location>
        <begin position="276"/>
        <end position="298"/>
    </location>
</feature>
<feature type="transmembrane region" description="Helical" evidence="9">
    <location>
        <begin position="96"/>
        <end position="116"/>
    </location>
</feature>